<reference evidence="2" key="1">
    <citation type="journal article" date="2019" name="PLoS Negl. Trop. Dis.">
        <title>Revisiting the worldwide diversity of Leptospira species in the environment.</title>
        <authorList>
            <person name="Vincent A.T."/>
            <person name="Schiettekatte O."/>
            <person name="Bourhy P."/>
            <person name="Veyrier F.J."/>
            <person name="Picardeau M."/>
        </authorList>
    </citation>
    <scope>NUCLEOTIDE SEQUENCE [LARGE SCALE GENOMIC DNA]</scope>
    <source>
        <strain evidence="2">SSS9</strain>
    </source>
</reference>
<name>A0A4R9FM17_9LEPT</name>
<comment type="caution">
    <text evidence="2">The sequence shown here is derived from an EMBL/GenBank/DDBJ whole genome shotgun (WGS) entry which is preliminary data.</text>
</comment>
<dbReference type="OrthoDB" id="343111at2"/>
<keyword evidence="1" id="KW-0732">Signal</keyword>
<dbReference type="EMBL" id="RQEP01000019">
    <property type="protein sequence ID" value="TGJ99715.1"/>
    <property type="molecule type" value="Genomic_DNA"/>
</dbReference>
<evidence type="ECO:0000313" key="3">
    <source>
        <dbReference type="Proteomes" id="UP000297453"/>
    </source>
</evidence>
<accession>A0A4R9FM17</accession>
<keyword evidence="3" id="KW-1185">Reference proteome</keyword>
<sequence length="214" mass="23447">MNSKLRILLLAISVLFLMNCAVKQVKQSPNYEKSLSNFKRLTISISPDSKINPTEATLAKSIAEQELAHHKEFIVYPDPLNKNVNCGVQIGKSQGVLKLKLEESLNGSTPGFLVWLLPAVLGPSSNGMRLTISASMQKCDTKEILWEGKAASSYPLGGDEEATLRTSYENKLGKSIGPKVLPYYDLLKSLLDQIESPVLNEAEQDEKIEVEAGG</sequence>
<proteinExistence type="predicted"/>
<feature type="chain" id="PRO_5020824380" description="Lipoprotein" evidence="1">
    <location>
        <begin position="24"/>
        <end position="214"/>
    </location>
</feature>
<dbReference type="Proteomes" id="UP000297453">
    <property type="component" value="Unassembled WGS sequence"/>
</dbReference>
<organism evidence="2 3">
    <name type="scientific">Leptospira semungkisensis</name>
    <dbReference type="NCBI Taxonomy" id="2484985"/>
    <lineage>
        <taxon>Bacteria</taxon>
        <taxon>Pseudomonadati</taxon>
        <taxon>Spirochaetota</taxon>
        <taxon>Spirochaetia</taxon>
        <taxon>Leptospirales</taxon>
        <taxon>Leptospiraceae</taxon>
        <taxon>Leptospira</taxon>
    </lineage>
</organism>
<evidence type="ECO:0000256" key="1">
    <source>
        <dbReference type="SAM" id="SignalP"/>
    </source>
</evidence>
<gene>
    <name evidence="2" type="ORF">EHO59_17955</name>
</gene>
<evidence type="ECO:0008006" key="4">
    <source>
        <dbReference type="Google" id="ProtNLM"/>
    </source>
</evidence>
<protein>
    <recommendedName>
        <fullName evidence="4">Lipoprotein</fullName>
    </recommendedName>
</protein>
<feature type="signal peptide" evidence="1">
    <location>
        <begin position="1"/>
        <end position="23"/>
    </location>
</feature>
<dbReference type="AlphaFoldDB" id="A0A4R9FM17"/>
<dbReference type="InterPro" id="IPR031027">
    <property type="entry name" value="Lipo_MXAN_6521"/>
</dbReference>
<evidence type="ECO:0000313" key="2">
    <source>
        <dbReference type="EMBL" id="TGJ99715.1"/>
    </source>
</evidence>
<dbReference type="RefSeq" id="WP_135589807.1">
    <property type="nucleotide sequence ID" value="NZ_RQEP01000019.1"/>
</dbReference>
<dbReference type="NCBIfam" id="TIGR04455">
    <property type="entry name" value="lipo_MXAN_6521"/>
    <property type="match status" value="1"/>
</dbReference>